<gene>
    <name evidence="1" type="ORF">GCM10007096_16320</name>
</gene>
<accession>A0A8J2ZUU3</accession>
<comment type="caution">
    <text evidence="1">The sequence shown here is derived from an EMBL/GenBank/DDBJ whole genome shotgun (WGS) entry which is preliminary data.</text>
</comment>
<proteinExistence type="predicted"/>
<keyword evidence="2" id="KW-1185">Reference proteome</keyword>
<reference evidence="1" key="2">
    <citation type="submission" date="2020-09" db="EMBL/GenBank/DDBJ databases">
        <authorList>
            <person name="Sun Q."/>
            <person name="Zhou Y."/>
        </authorList>
    </citation>
    <scope>NUCLEOTIDE SEQUENCE</scope>
    <source>
        <strain evidence="1">CGMCC 1.12777</strain>
    </source>
</reference>
<name>A0A8J2ZUU3_9BACL</name>
<evidence type="ECO:0000313" key="2">
    <source>
        <dbReference type="Proteomes" id="UP000656813"/>
    </source>
</evidence>
<protein>
    <submittedName>
        <fullName evidence="1">Nucleotidyltransferase</fullName>
    </submittedName>
</protein>
<reference evidence="1" key="1">
    <citation type="journal article" date="2014" name="Int. J. Syst. Evol. Microbiol.">
        <title>Complete genome sequence of Corynebacterium casei LMG S-19264T (=DSM 44701T), isolated from a smear-ripened cheese.</title>
        <authorList>
            <consortium name="US DOE Joint Genome Institute (JGI-PGF)"/>
            <person name="Walter F."/>
            <person name="Albersmeier A."/>
            <person name="Kalinowski J."/>
            <person name="Ruckert C."/>
        </authorList>
    </citation>
    <scope>NUCLEOTIDE SEQUENCE</scope>
    <source>
        <strain evidence="1">CGMCC 1.12777</strain>
    </source>
</reference>
<organism evidence="1 2">
    <name type="scientific">Pullulanibacillus pueri</name>
    <dbReference type="NCBI Taxonomy" id="1437324"/>
    <lineage>
        <taxon>Bacteria</taxon>
        <taxon>Bacillati</taxon>
        <taxon>Bacillota</taxon>
        <taxon>Bacilli</taxon>
        <taxon>Bacillales</taxon>
        <taxon>Sporolactobacillaceae</taxon>
        <taxon>Pullulanibacillus</taxon>
    </lineage>
</organism>
<dbReference type="Gene3D" id="3.30.460.10">
    <property type="entry name" value="Beta Polymerase, domain 2"/>
    <property type="match status" value="1"/>
</dbReference>
<dbReference type="CDD" id="cd05403">
    <property type="entry name" value="NT_KNTase_like"/>
    <property type="match status" value="1"/>
</dbReference>
<dbReference type="Proteomes" id="UP000656813">
    <property type="component" value="Unassembled WGS sequence"/>
</dbReference>
<dbReference type="SUPFAM" id="SSF81301">
    <property type="entry name" value="Nucleotidyltransferase"/>
    <property type="match status" value="1"/>
</dbReference>
<evidence type="ECO:0000313" key="1">
    <source>
        <dbReference type="EMBL" id="GGH80230.1"/>
    </source>
</evidence>
<dbReference type="InterPro" id="IPR043519">
    <property type="entry name" value="NT_sf"/>
</dbReference>
<dbReference type="AlphaFoldDB" id="A0A8J2ZUU3"/>
<sequence>MEAILKSVKTLIAERYPRCEVAILAGSFIRGEATSHSDLDLFLMIPQLTSAYRESFTYQGYPVEAFVHNWRSYQEYFEKDCLRARPSLPQMVSEGRVIRGKQGAEKLKEEATALLEQGPLPWTDDEIKVKQYELSDLLDDFEGSRKRNEAIFIAGELAARAHEFYLRTNRQWIGSGKWIFRALWRYNPAVAEDFSKAFDCFYKEENKQKVIQWIEALLAPYGGRLFNGFSLGQSENE</sequence>
<dbReference type="RefSeq" id="WP_188496913.1">
    <property type="nucleotide sequence ID" value="NZ_BMFV01000010.1"/>
</dbReference>
<dbReference type="EMBL" id="BMFV01000010">
    <property type="protein sequence ID" value="GGH80230.1"/>
    <property type="molecule type" value="Genomic_DNA"/>
</dbReference>